<evidence type="ECO:0000313" key="2">
    <source>
        <dbReference type="Proteomes" id="UP000232722"/>
    </source>
</evidence>
<sequence length="102" mass="11747">MFEFVEADKALLQEQVNVFIMQSHPQAYYISRKLTEILVQEESQGFDSLLLVSSKVYSPDIFKEKSQGELKPESSNLFIIKLIDQCALNNYIVIKGVKIKFL</sequence>
<dbReference type="Proteomes" id="UP000232722">
    <property type="component" value="Unassembled WGS sequence"/>
</dbReference>
<organism evidence="1 2">
    <name type="scientific">Rhizophagus irregularis</name>
    <dbReference type="NCBI Taxonomy" id="588596"/>
    <lineage>
        <taxon>Eukaryota</taxon>
        <taxon>Fungi</taxon>
        <taxon>Fungi incertae sedis</taxon>
        <taxon>Mucoromycota</taxon>
        <taxon>Glomeromycotina</taxon>
        <taxon>Glomeromycetes</taxon>
        <taxon>Glomerales</taxon>
        <taxon>Glomeraceae</taxon>
        <taxon>Rhizophagus</taxon>
    </lineage>
</organism>
<gene>
    <name evidence="1" type="ORF">RhiirA5_440307</name>
</gene>
<dbReference type="EMBL" id="LLXJ01007239">
    <property type="protein sequence ID" value="PKB93795.1"/>
    <property type="molecule type" value="Genomic_DNA"/>
</dbReference>
<comment type="caution">
    <text evidence="1">The sequence shown here is derived from an EMBL/GenBank/DDBJ whole genome shotgun (WGS) entry which is preliminary data.</text>
</comment>
<protein>
    <submittedName>
        <fullName evidence="1">Uncharacterized protein</fullName>
    </submittedName>
</protein>
<evidence type="ECO:0000313" key="1">
    <source>
        <dbReference type="EMBL" id="PKB93795.1"/>
    </source>
</evidence>
<proteinExistence type="predicted"/>
<name>A0A2N0NGW7_9GLOM</name>
<dbReference type="AlphaFoldDB" id="A0A2N0NGW7"/>
<reference evidence="1 2" key="2">
    <citation type="submission" date="2017-09" db="EMBL/GenBank/DDBJ databases">
        <title>Extensive intraspecific genome diversity in a model arbuscular mycorrhizal fungus.</title>
        <authorList>
            <person name="Chen E.C."/>
            <person name="Morin E."/>
            <person name="Beaudet D."/>
            <person name="Noel J."/>
            <person name="Ndikumana S."/>
            <person name="Charron P."/>
            <person name="St-Onge C."/>
            <person name="Giorgi J."/>
            <person name="Grigoriev I.V."/>
            <person name="Roux C."/>
            <person name="Martin F.M."/>
            <person name="Corradi N."/>
        </authorList>
    </citation>
    <scope>NUCLEOTIDE SEQUENCE [LARGE SCALE GENOMIC DNA]</scope>
    <source>
        <strain evidence="1 2">A5</strain>
    </source>
</reference>
<reference evidence="1 2" key="1">
    <citation type="submission" date="2016-04" db="EMBL/GenBank/DDBJ databases">
        <title>Genome analyses suggest a sexual origin of heterokaryosis in a supposedly ancient asexual fungus.</title>
        <authorList>
            <person name="Ropars J."/>
            <person name="Sedzielewska K."/>
            <person name="Noel J."/>
            <person name="Charron P."/>
            <person name="Farinelli L."/>
            <person name="Marton T."/>
            <person name="Kruger M."/>
            <person name="Pelin A."/>
            <person name="Brachmann A."/>
            <person name="Corradi N."/>
        </authorList>
    </citation>
    <scope>NUCLEOTIDE SEQUENCE [LARGE SCALE GENOMIC DNA]</scope>
    <source>
        <strain evidence="1 2">A5</strain>
    </source>
</reference>
<accession>A0A2N0NGW7</accession>